<dbReference type="EMBL" id="JBHRWN010000002">
    <property type="protein sequence ID" value="MFC3477647.1"/>
    <property type="molecule type" value="Genomic_DNA"/>
</dbReference>
<dbReference type="InterPro" id="IPR057178">
    <property type="entry name" value="DUF7856"/>
</dbReference>
<comment type="caution">
    <text evidence="2">The sequence shown here is derived from an EMBL/GenBank/DDBJ whole genome shotgun (WGS) entry which is preliminary data.</text>
</comment>
<accession>A0ABD5NED3</accession>
<evidence type="ECO:0000313" key="3">
    <source>
        <dbReference type="Proteomes" id="UP001595660"/>
    </source>
</evidence>
<evidence type="ECO:0000313" key="2">
    <source>
        <dbReference type="EMBL" id="MFC3477647.1"/>
    </source>
</evidence>
<reference evidence="2 3" key="1">
    <citation type="journal article" date="2019" name="Int. J. Syst. Evol. Microbiol.">
        <title>The Global Catalogue of Microorganisms (GCM) 10K type strain sequencing project: providing services to taxonomists for standard genome sequencing and annotation.</title>
        <authorList>
            <consortium name="The Broad Institute Genomics Platform"/>
            <consortium name="The Broad Institute Genome Sequencing Center for Infectious Disease"/>
            <person name="Wu L."/>
            <person name="Ma J."/>
        </authorList>
    </citation>
    <scope>NUCLEOTIDE SEQUENCE [LARGE SCALE GENOMIC DNA]</scope>
    <source>
        <strain evidence="2 3">CGMCC 1.12562</strain>
    </source>
</reference>
<organism evidence="2 3">
    <name type="scientific">Halobacterium litoreum</name>
    <dbReference type="NCBI Taxonomy" id="2039234"/>
    <lineage>
        <taxon>Archaea</taxon>
        <taxon>Methanobacteriati</taxon>
        <taxon>Methanobacteriota</taxon>
        <taxon>Stenosarchaea group</taxon>
        <taxon>Halobacteria</taxon>
        <taxon>Halobacteriales</taxon>
        <taxon>Halobacteriaceae</taxon>
        <taxon>Halobacterium</taxon>
    </lineage>
</organism>
<gene>
    <name evidence="2" type="ORF">ACFOKC_07910</name>
</gene>
<dbReference type="GeneID" id="69116420"/>
<name>A0ABD5NED3_9EURY</name>
<evidence type="ECO:0000256" key="1">
    <source>
        <dbReference type="SAM" id="Coils"/>
    </source>
</evidence>
<dbReference type="RefSeq" id="WP_232571228.1">
    <property type="nucleotide sequence ID" value="NZ_CP089466.1"/>
</dbReference>
<protein>
    <submittedName>
        <fullName evidence="2">Uncharacterized protein</fullName>
    </submittedName>
</protein>
<dbReference type="Pfam" id="PF25254">
    <property type="entry name" value="DUF7856"/>
    <property type="match status" value="1"/>
</dbReference>
<dbReference type="Proteomes" id="UP001595660">
    <property type="component" value="Unassembled WGS sequence"/>
</dbReference>
<keyword evidence="1" id="KW-0175">Coiled coil</keyword>
<sequence>MRVAFGAVDATGQSFDLRNTGVDAGTVLEAVRDPSDDRVVGAPPRAVHERVGFLHRGVSVRVPAAVADAARSRGARTEYDRGLGRVEAELAALDAPSVDLEAARERVADAAADVDALREQVARASGRVEAARDAGRDASGAEEALRAVNRELADAETDHHAALEALAAARDRARSARDTRERRLALEDRRENLRRDARRALVDEYGESFRRALRALPVPGSPAAPREFDGPDVAAACAVARLARPGAPLVVAGDVFGDASRARAALDAPVLLVEV</sequence>
<feature type="coiled-coil region" evidence="1">
    <location>
        <begin position="100"/>
        <end position="203"/>
    </location>
</feature>
<dbReference type="AlphaFoldDB" id="A0ABD5NED3"/>
<keyword evidence="3" id="KW-1185">Reference proteome</keyword>
<proteinExistence type="predicted"/>